<protein>
    <submittedName>
        <fullName evidence="1">Cytochrome b5</fullName>
    </submittedName>
</protein>
<dbReference type="EMBL" id="MU275922">
    <property type="protein sequence ID" value="KAI0046576.1"/>
    <property type="molecule type" value="Genomic_DNA"/>
</dbReference>
<proteinExistence type="predicted"/>
<accession>A0ACB8RSH8</accession>
<sequence length="230" mass="24434">MASYLRSWLAIPTATVAQPQSDPDSPTTPTKAPEFTFTEPQIDDDELLDEDDVAPAFPAPNSAQRAAGSSAPSLLPPSTLMPPPPLPGPRRPGPPAPSSNSLMPPPTTTKAPKSAKKSGKVALAPGHSPLDWAALKSSGTDLRGGLTGLLRIPPSVLKMHNKPDDAWSAFQGKVYNITPYLDFHPGGRRELLRVAGRDGTNLFAKTHAWVNVDFMLDECLVGFLVSEPSS</sequence>
<name>A0ACB8RSH8_9AGAM</name>
<evidence type="ECO:0000313" key="1">
    <source>
        <dbReference type="EMBL" id="KAI0046576.1"/>
    </source>
</evidence>
<evidence type="ECO:0000313" key="2">
    <source>
        <dbReference type="Proteomes" id="UP000814033"/>
    </source>
</evidence>
<keyword evidence="2" id="KW-1185">Reference proteome</keyword>
<gene>
    <name evidence="1" type="ORF">FA95DRAFT_1559948</name>
</gene>
<reference evidence="1" key="2">
    <citation type="journal article" date="2022" name="New Phytol.">
        <title>Evolutionary transition to the ectomycorrhizal habit in the genomes of a hyperdiverse lineage of mushroom-forming fungi.</title>
        <authorList>
            <person name="Looney B."/>
            <person name="Miyauchi S."/>
            <person name="Morin E."/>
            <person name="Drula E."/>
            <person name="Courty P.E."/>
            <person name="Kohler A."/>
            <person name="Kuo A."/>
            <person name="LaButti K."/>
            <person name="Pangilinan J."/>
            <person name="Lipzen A."/>
            <person name="Riley R."/>
            <person name="Andreopoulos W."/>
            <person name="He G."/>
            <person name="Johnson J."/>
            <person name="Nolan M."/>
            <person name="Tritt A."/>
            <person name="Barry K.W."/>
            <person name="Grigoriev I.V."/>
            <person name="Nagy L.G."/>
            <person name="Hibbett D."/>
            <person name="Henrissat B."/>
            <person name="Matheny P.B."/>
            <person name="Labbe J."/>
            <person name="Martin F.M."/>
        </authorList>
    </citation>
    <scope>NUCLEOTIDE SEQUENCE</scope>
    <source>
        <strain evidence="1">FP105234-sp</strain>
    </source>
</reference>
<comment type="caution">
    <text evidence="1">The sequence shown here is derived from an EMBL/GenBank/DDBJ whole genome shotgun (WGS) entry which is preliminary data.</text>
</comment>
<reference evidence="1" key="1">
    <citation type="submission" date="2021-02" db="EMBL/GenBank/DDBJ databases">
        <authorList>
            <consortium name="DOE Joint Genome Institute"/>
            <person name="Ahrendt S."/>
            <person name="Looney B.P."/>
            <person name="Miyauchi S."/>
            <person name="Morin E."/>
            <person name="Drula E."/>
            <person name="Courty P.E."/>
            <person name="Chicoki N."/>
            <person name="Fauchery L."/>
            <person name="Kohler A."/>
            <person name="Kuo A."/>
            <person name="Labutti K."/>
            <person name="Pangilinan J."/>
            <person name="Lipzen A."/>
            <person name="Riley R."/>
            <person name="Andreopoulos W."/>
            <person name="He G."/>
            <person name="Johnson J."/>
            <person name="Barry K.W."/>
            <person name="Grigoriev I.V."/>
            <person name="Nagy L."/>
            <person name="Hibbett D."/>
            <person name="Henrissat B."/>
            <person name="Matheny P.B."/>
            <person name="Labbe J."/>
            <person name="Martin F."/>
        </authorList>
    </citation>
    <scope>NUCLEOTIDE SEQUENCE</scope>
    <source>
        <strain evidence="1">FP105234-sp</strain>
    </source>
</reference>
<organism evidence="1 2">
    <name type="scientific">Auriscalpium vulgare</name>
    <dbReference type="NCBI Taxonomy" id="40419"/>
    <lineage>
        <taxon>Eukaryota</taxon>
        <taxon>Fungi</taxon>
        <taxon>Dikarya</taxon>
        <taxon>Basidiomycota</taxon>
        <taxon>Agaricomycotina</taxon>
        <taxon>Agaricomycetes</taxon>
        <taxon>Russulales</taxon>
        <taxon>Auriscalpiaceae</taxon>
        <taxon>Auriscalpium</taxon>
    </lineage>
</organism>
<dbReference type="Proteomes" id="UP000814033">
    <property type="component" value="Unassembled WGS sequence"/>
</dbReference>